<dbReference type="InterPro" id="IPR006685">
    <property type="entry name" value="MscS_channel_2nd"/>
</dbReference>
<proteinExistence type="inferred from homology"/>
<dbReference type="PANTHER" id="PTHR30221">
    <property type="entry name" value="SMALL-CONDUCTANCE MECHANOSENSITIVE CHANNEL"/>
    <property type="match status" value="1"/>
</dbReference>
<evidence type="ECO:0000256" key="7">
    <source>
        <dbReference type="RuleBase" id="RU369025"/>
    </source>
</evidence>
<evidence type="ECO:0000313" key="12">
    <source>
        <dbReference type="Proteomes" id="UP000562027"/>
    </source>
</evidence>
<evidence type="ECO:0000259" key="10">
    <source>
        <dbReference type="Pfam" id="PF21082"/>
    </source>
</evidence>
<evidence type="ECO:0000256" key="1">
    <source>
        <dbReference type="ARBA" id="ARBA00004651"/>
    </source>
</evidence>
<keyword evidence="12" id="KW-1185">Reference proteome</keyword>
<keyword evidence="7" id="KW-0407">Ion channel</keyword>
<dbReference type="Pfam" id="PF21082">
    <property type="entry name" value="MS_channel_3rd"/>
    <property type="match status" value="1"/>
</dbReference>
<keyword evidence="7" id="KW-0406">Ion transport</keyword>
<dbReference type="GO" id="GO:0005886">
    <property type="term" value="C:plasma membrane"/>
    <property type="evidence" value="ECO:0007669"/>
    <property type="project" value="UniProtKB-SubCell"/>
</dbReference>
<evidence type="ECO:0000259" key="9">
    <source>
        <dbReference type="Pfam" id="PF00924"/>
    </source>
</evidence>
<gene>
    <name evidence="11" type="ORF">HNP55_001906</name>
</gene>
<dbReference type="Gene3D" id="3.30.70.100">
    <property type="match status" value="1"/>
</dbReference>
<dbReference type="AlphaFoldDB" id="A0A840LDI5"/>
<dbReference type="SUPFAM" id="SSF50182">
    <property type="entry name" value="Sm-like ribonucleoproteins"/>
    <property type="match status" value="1"/>
</dbReference>
<evidence type="ECO:0000256" key="4">
    <source>
        <dbReference type="ARBA" id="ARBA00022692"/>
    </source>
</evidence>
<keyword evidence="7" id="KW-0997">Cell inner membrane</keyword>
<accession>A0A840LDI5</accession>
<dbReference type="PANTHER" id="PTHR30221:SF18">
    <property type="entry name" value="SLL0590 PROTEIN"/>
    <property type="match status" value="1"/>
</dbReference>
<dbReference type="InterPro" id="IPR049278">
    <property type="entry name" value="MS_channel_C"/>
</dbReference>
<dbReference type="Pfam" id="PF00924">
    <property type="entry name" value="MS_channel_2nd"/>
    <property type="match status" value="1"/>
</dbReference>
<dbReference type="InterPro" id="IPR011066">
    <property type="entry name" value="MscS_channel_C_sf"/>
</dbReference>
<evidence type="ECO:0000313" key="11">
    <source>
        <dbReference type="EMBL" id="MBB4843387.1"/>
    </source>
</evidence>
<protein>
    <recommendedName>
        <fullName evidence="7">Small-conductance mechanosensitive channel</fullName>
    </recommendedName>
</protein>
<feature type="transmembrane region" description="Helical" evidence="7">
    <location>
        <begin position="156"/>
        <end position="178"/>
    </location>
</feature>
<organism evidence="11 12">
    <name type="scientific">Roseateles oligotrophus</name>
    <dbReference type="NCBI Taxonomy" id="1769250"/>
    <lineage>
        <taxon>Bacteria</taxon>
        <taxon>Pseudomonadati</taxon>
        <taxon>Pseudomonadota</taxon>
        <taxon>Betaproteobacteria</taxon>
        <taxon>Burkholderiales</taxon>
        <taxon>Sphaerotilaceae</taxon>
        <taxon>Roseateles</taxon>
    </lineage>
</organism>
<dbReference type="Gene3D" id="2.30.30.60">
    <property type="match status" value="1"/>
</dbReference>
<dbReference type="InterPro" id="IPR010920">
    <property type="entry name" value="LSM_dom_sf"/>
</dbReference>
<feature type="chain" id="PRO_5032596394" description="Small-conductance mechanosensitive channel" evidence="8">
    <location>
        <begin position="30"/>
        <end position="551"/>
    </location>
</feature>
<dbReference type="SUPFAM" id="SSF82689">
    <property type="entry name" value="Mechanosensitive channel protein MscS (YggB), C-terminal domain"/>
    <property type="match status" value="1"/>
</dbReference>
<feature type="domain" description="Mechanosensitive ion channel MscS" evidence="9">
    <location>
        <begin position="367"/>
        <end position="429"/>
    </location>
</feature>
<feature type="transmembrane region" description="Helical" evidence="7">
    <location>
        <begin position="349"/>
        <end position="376"/>
    </location>
</feature>
<name>A0A840LDI5_9BURK</name>
<evidence type="ECO:0000256" key="6">
    <source>
        <dbReference type="ARBA" id="ARBA00023136"/>
    </source>
</evidence>
<keyword evidence="5 7" id="KW-1133">Transmembrane helix</keyword>
<dbReference type="RefSeq" id="WP_184298588.1">
    <property type="nucleotide sequence ID" value="NZ_JACHLP010000003.1"/>
</dbReference>
<keyword evidence="4 7" id="KW-0812">Transmembrane</keyword>
<comment type="subcellular location">
    <subcellularLocation>
        <location evidence="7">Cell inner membrane</location>
        <topology evidence="7">Multi-pass membrane protein</topology>
    </subcellularLocation>
    <subcellularLocation>
        <location evidence="1">Cell membrane</location>
        <topology evidence="1">Multi-pass membrane protein</topology>
    </subcellularLocation>
</comment>
<keyword evidence="6 7" id="KW-0472">Membrane</keyword>
<feature type="domain" description="Mechanosensitive ion channel MscS C-terminal" evidence="10">
    <location>
        <begin position="438"/>
        <end position="523"/>
    </location>
</feature>
<dbReference type="InterPro" id="IPR023408">
    <property type="entry name" value="MscS_beta-dom_sf"/>
</dbReference>
<dbReference type="InterPro" id="IPR045275">
    <property type="entry name" value="MscS_archaea/bacteria_type"/>
</dbReference>
<evidence type="ECO:0000256" key="3">
    <source>
        <dbReference type="ARBA" id="ARBA00022475"/>
    </source>
</evidence>
<sequence length="551" mass="60278">MKRWIWPRAVSRGLALLALSLLAGTVCLAQDVAPPPQAASQAVVAAVAEGVPVRVFNRQLTSFRASFMGTQAADRARRAQLVMNEVLARVGEGVVTVRKEAQGRVLMVDGEMVFILAPDDVDLDHHETLDAATAAAKHQIEQLIAETRESREGKRLWHAALAVLLATLAFAGLVVLLLRGRRLASIRLAALMSKTGASLQIAGAQLLQRDKLLTATRLAVRLFSWVILALLSYQWLSFCLSQFPYTRPWGEQLSGYLIEVAKRIGGGILHALPDLFIALVIFAMARGVINILRPVFDRIERGEATLGWLDCDTVRASRRIISIAIWLFALVMAYPYLPGSGSEAFKGMSVLLGLMISLGASSIVGQGASGMILMFSRTIRVGEFVRIADHEGTITELGMFTTRIRTGLGEELTLPNSLVLSTVTKNYSRTVRGPGFIVDTTVTIGYDTPWRQVEAMLIEAARRTNGVLAAPAPQVYQTALSDFYPEYRLVCQAIPSEPRPRAMVLSQLHAHIQDVFNEYGVQIMSPHYLADPAQAKFVPKSAWFAAPAKPE</sequence>
<dbReference type="GO" id="GO:0008381">
    <property type="term" value="F:mechanosensitive monoatomic ion channel activity"/>
    <property type="evidence" value="ECO:0007669"/>
    <property type="project" value="InterPro"/>
</dbReference>
<keyword evidence="8" id="KW-0732">Signal</keyword>
<evidence type="ECO:0000256" key="8">
    <source>
        <dbReference type="SAM" id="SignalP"/>
    </source>
</evidence>
<evidence type="ECO:0000256" key="5">
    <source>
        <dbReference type="ARBA" id="ARBA00022989"/>
    </source>
</evidence>
<feature type="transmembrane region" description="Helical" evidence="7">
    <location>
        <begin position="320"/>
        <end position="337"/>
    </location>
</feature>
<comment type="caution">
    <text evidence="11">The sequence shown here is derived from an EMBL/GenBank/DDBJ whole genome shotgun (WGS) entry which is preliminary data.</text>
</comment>
<comment type="subunit">
    <text evidence="7">Homoheptamer.</text>
</comment>
<feature type="transmembrane region" description="Helical" evidence="7">
    <location>
        <begin position="275"/>
        <end position="292"/>
    </location>
</feature>
<evidence type="ECO:0000256" key="2">
    <source>
        <dbReference type="ARBA" id="ARBA00008017"/>
    </source>
</evidence>
<keyword evidence="7" id="KW-0813">Transport</keyword>
<comment type="caution">
    <text evidence="7">Lacks conserved residue(s) required for the propagation of feature annotation.</text>
</comment>
<comment type="function">
    <text evidence="7">Mechanosensitive channel that participates in the regulation of osmotic pressure changes within the cell, opening in response to stretch forces in the membrane lipid bilayer, without the need for other proteins. Contributes to normal resistance to hypoosmotic shock. Forms an ion channel of 1.0 nanosiemens conductance with a slight preference for anions.</text>
</comment>
<dbReference type="Gene3D" id="1.10.287.1260">
    <property type="match status" value="1"/>
</dbReference>
<reference evidence="11 12" key="1">
    <citation type="submission" date="2020-08" db="EMBL/GenBank/DDBJ databases">
        <title>Functional genomics of gut bacteria from endangered species of beetles.</title>
        <authorList>
            <person name="Carlos-Shanley C."/>
        </authorList>
    </citation>
    <scope>NUCLEOTIDE SEQUENCE [LARGE SCALE GENOMIC DNA]</scope>
    <source>
        <strain evidence="11 12">S00239</strain>
    </source>
</reference>
<dbReference type="Proteomes" id="UP000562027">
    <property type="component" value="Unassembled WGS sequence"/>
</dbReference>
<dbReference type="EMBL" id="JACHLP010000003">
    <property type="protein sequence ID" value="MBB4843387.1"/>
    <property type="molecule type" value="Genomic_DNA"/>
</dbReference>
<feature type="transmembrane region" description="Helical" evidence="7">
    <location>
        <begin position="218"/>
        <end position="236"/>
    </location>
</feature>
<keyword evidence="3" id="KW-1003">Cell membrane</keyword>
<feature type="signal peptide" evidence="8">
    <location>
        <begin position="1"/>
        <end position="29"/>
    </location>
</feature>
<comment type="similarity">
    <text evidence="2 7">Belongs to the MscS (TC 1.A.23) family.</text>
</comment>